<feature type="domain" description="Reverse transcriptase" evidence="1">
    <location>
        <begin position="373"/>
        <end position="653"/>
    </location>
</feature>
<dbReference type="AlphaFoldDB" id="A0A2N9HGP8"/>
<reference evidence="2" key="1">
    <citation type="submission" date="2018-02" db="EMBL/GenBank/DDBJ databases">
        <authorList>
            <person name="Cohen D.B."/>
            <person name="Kent A.D."/>
        </authorList>
    </citation>
    <scope>NUCLEOTIDE SEQUENCE</scope>
</reference>
<evidence type="ECO:0000313" key="2">
    <source>
        <dbReference type="EMBL" id="SPD10881.1"/>
    </source>
</evidence>
<dbReference type="SUPFAM" id="SSF56672">
    <property type="entry name" value="DNA/RNA polymerases"/>
    <property type="match status" value="1"/>
</dbReference>
<gene>
    <name evidence="2" type="ORF">FSB_LOCUS38763</name>
</gene>
<dbReference type="Pfam" id="PF13966">
    <property type="entry name" value="zf-RVT"/>
    <property type="match status" value="1"/>
</dbReference>
<name>A0A2N9HGP8_FAGSY</name>
<dbReference type="PROSITE" id="PS50878">
    <property type="entry name" value="RT_POL"/>
    <property type="match status" value="1"/>
</dbReference>
<protein>
    <recommendedName>
        <fullName evidence="1">Reverse transcriptase domain-containing protein</fullName>
    </recommendedName>
</protein>
<evidence type="ECO:0000259" key="1">
    <source>
        <dbReference type="PROSITE" id="PS50878"/>
    </source>
</evidence>
<dbReference type="CDD" id="cd01650">
    <property type="entry name" value="RT_nLTR_like"/>
    <property type="match status" value="1"/>
</dbReference>
<dbReference type="PANTHER" id="PTHR33116">
    <property type="entry name" value="REVERSE TRANSCRIPTASE ZINC-BINDING DOMAIN-CONTAINING PROTEIN-RELATED-RELATED"/>
    <property type="match status" value="1"/>
</dbReference>
<dbReference type="PANTHER" id="PTHR33116:SF78">
    <property type="entry name" value="OS12G0587133 PROTEIN"/>
    <property type="match status" value="1"/>
</dbReference>
<proteinExistence type="predicted"/>
<dbReference type="InterPro" id="IPR000477">
    <property type="entry name" value="RT_dom"/>
</dbReference>
<organism evidence="2">
    <name type="scientific">Fagus sylvatica</name>
    <name type="common">Beechnut</name>
    <dbReference type="NCBI Taxonomy" id="28930"/>
    <lineage>
        <taxon>Eukaryota</taxon>
        <taxon>Viridiplantae</taxon>
        <taxon>Streptophyta</taxon>
        <taxon>Embryophyta</taxon>
        <taxon>Tracheophyta</taxon>
        <taxon>Spermatophyta</taxon>
        <taxon>Magnoliopsida</taxon>
        <taxon>eudicotyledons</taxon>
        <taxon>Gunneridae</taxon>
        <taxon>Pentapetalae</taxon>
        <taxon>rosids</taxon>
        <taxon>fabids</taxon>
        <taxon>Fagales</taxon>
        <taxon>Fagaceae</taxon>
        <taxon>Fagus</taxon>
    </lineage>
</organism>
<dbReference type="InterPro" id="IPR043502">
    <property type="entry name" value="DNA/RNA_pol_sf"/>
</dbReference>
<dbReference type="EMBL" id="OIVN01003388">
    <property type="protein sequence ID" value="SPD10881.1"/>
    <property type="molecule type" value="Genomic_DNA"/>
</dbReference>
<dbReference type="Pfam" id="PF00078">
    <property type="entry name" value="RVT_1"/>
    <property type="match status" value="1"/>
</dbReference>
<accession>A0A2N9HGP8</accession>
<sequence>MEVTKRKVGKVGSFYTYMQFLSIRISADGTPSSIEDQKALNARLCTQESVREGFKNASIVCVSSAVPTVWEEALSQIGANGLGQLEIEISTESMEVEKIGVRSEHEQDIEDPNQTMTQCSNNRSTLYEVLGLLHHDPDDLASEAKEDSKTLRNLAKRTFSLLYLFVLACKLKALKEDLKKWNRDTFGDVHHKKTCRMKEILDLDVKEGQEGLSEDEQNMRELLKGEVVQLAHMAETSWRQKSRALWLKEGDNNTSFFHHVANSNRRRNYLGILEVDGHVFEDREDIKTQVEQFYHSLYQESETWRPEADGLDFDSIDPIDRDLLERPFDREEVVQVLQNLEGDKAPGPDGFTMAFFQKCWRTVEADVMAYFGEVHEYGKFERSLNATFISLIPKKNNAVNIRDFRPISLVGCMYKLLAKVLANRLALVLDGIISESQNSFVGGRKILDSVLIANECLDSRLKSHIPGLICKLDIEKAYDHVNWDCLYFLLDMMGFGSKWISWMRACISTVRFSVIVNGSPTGFFDNSRGLRQGDPLSPLLFLVIMEVLSRMLRRSVERGFIQGFQVGRELHSRVCVSHLLYADDTILFCDANPEQILYIRMVLTCFEAVTGLKVNMTKSEMVPIGEVPDLSAMAELLYCRIGSLPMQYLGMPLGAPYKALEIWNPIIEKVERRLAGWQKMYLSKGGRLTLLKSTLSSLPTYYLSLFPIPVSVAKRIESLQRNFLWGGMGEEQKLHLVAWDRVCSPIPQGGLGVRHLIPFNRALLGKWLWRFGLEESHLWRRVVVARYGVGRGGWFSNTPRGSHGCGLWKHICKGWPLRELFPRLYEFSLNQNDTVAEVLVPQAAWGRILTCENLKKKGFVLASWCCMCKNAEETVDHLLLHCWFARQLWTFVFKCVGIDWVIPLHVSELLVGWWNWFGKKSSGVWNLIPSCLMWTIWKERNMRTFENLETPLAKVIELFFVSLFDWSRAWGLTASPSVGEFLESFACNNSDILL</sequence>
<dbReference type="InterPro" id="IPR026960">
    <property type="entry name" value="RVT-Znf"/>
</dbReference>